<protein>
    <recommendedName>
        <fullName evidence="6">enoyl-CoA hydratase</fullName>
        <ecNumber evidence="6">4.2.1.17</ecNumber>
    </recommendedName>
</protein>
<keyword evidence="12" id="KW-0511">Multifunctional enzyme</keyword>
<comment type="similarity">
    <text evidence="5">Belongs to the 3-hydroxyacyl-CoA dehydrogenase family.</text>
</comment>
<dbReference type="GO" id="GO:0070403">
    <property type="term" value="F:NAD+ binding"/>
    <property type="evidence" value="ECO:0007669"/>
    <property type="project" value="InterPro"/>
</dbReference>
<dbReference type="Pfam" id="PF02737">
    <property type="entry name" value="3HCDH_N"/>
    <property type="match status" value="1"/>
</dbReference>
<accession>A0A343TKN9</accession>
<dbReference type="InterPro" id="IPR006108">
    <property type="entry name" value="3HC_DH_C"/>
</dbReference>
<reference evidence="17" key="1">
    <citation type="submission" date="2017-11" db="EMBL/GenBank/DDBJ databases">
        <title>Phenotypic and genomic properties of facultatively anaerobic sulfur-reducing natronoarchaea from hypersaline soda lakes.</title>
        <authorList>
            <person name="Sorokin D.Y."/>
            <person name="Kublanov I.V."/>
            <person name="Roman P."/>
            <person name="Sinninghe Damste J.S."/>
            <person name="Golyshin P.N."/>
            <person name="Rojo D."/>
            <person name="Ciordia S."/>
            <person name="Mena M.D.C."/>
            <person name="Ferrer M."/>
            <person name="Messina E."/>
            <person name="Smedile F."/>
            <person name="La Spada G."/>
            <person name="La Cono V."/>
            <person name="Yakimov M.M."/>
        </authorList>
    </citation>
    <scope>NUCLEOTIDE SEQUENCE [LARGE SCALE GENOMIC DNA]</scope>
    <source>
        <strain evidence="17">AArc-Sl</strain>
    </source>
</reference>
<name>A0A343TKN9_9EURY</name>
<dbReference type="EMBL" id="CP025066">
    <property type="protein sequence ID" value="AUX09661.1"/>
    <property type="molecule type" value="Genomic_DNA"/>
</dbReference>
<sequence>MFVREIETFNRHRFDASDMKLDDVEHITVLGAGNMGHGIAEVAALAGYDVRMRDIKEEFVQDGYEQIEWSLGKLAEKDRISQEEADEALERVTPLVDLESAVEDADVVIEAVPEKMEIKRDVYEELEEYAPEHTVFTSNTSSLSITDLSEVTERPERFCGMHFFNPPVRMDLVEVISGGHTDDETLDLIEELAESMDKTPVRVRKDSPGFIVNRVLVPLMNEAAWIVEMGDATVAEVDSTTKFDIGLPMGAFELADQVGIDVGYHVLEYMHDQLGDAYEPCPVLVEKVEAEELGKKTGKGFYDYEDGGADVPTGEGDDDVRLRLLAVMANEVAGLVENDVADPAAIDRAVKLGAGFPDGPAKMADDAGIETLVETLEELYDRSGAARYEPEDCLVDLAESGGTFHGEDGDVSEDEGDAFDFETLSVEISDRVGHVQLSRPHRMNTISSELLEELSTAIDELETHEGVRAILLTGEGDRAFSAGADVQSMAAGGADPLAGVELSRKGQQTFGKLEECDMPVLAGIDGYCLGGGMELATCADLRIATERSELGQPEHNLGLLPGWGGTQRLRHIVGEGRAKEIIFTAERYDAETMEEYGFLNEVVDNEEFEDRAFELASDLASGPPIAQRYTKRAMLYGREDTDAGLEIEAQAFGHLMATDDLMEGITAFMGDSEPEFEGK</sequence>
<evidence type="ECO:0000256" key="10">
    <source>
        <dbReference type="ARBA" id="ARBA00023098"/>
    </source>
</evidence>
<evidence type="ECO:0000259" key="14">
    <source>
        <dbReference type="Pfam" id="PF00725"/>
    </source>
</evidence>
<dbReference type="SUPFAM" id="SSF51735">
    <property type="entry name" value="NAD(P)-binding Rossmann-fold domains"/>
    <property type="match status" value="1"/>
</dbReference>
<dbReference type="AlphaFoldDB" id="A0A343TKN9"/>
<dbReference type="SUPFAM" id="SSF48179">
    <property type="entry name" value="6-phosphogluconate dehydrogenase C-terminal domain-like"/>
    <property type="match status" value="2"/>
</dbReference>
<dbReference type="InterPro" id="IPR001753">
    <property type="entry name" value="Enoyl-CoA_hydra/iso"/>
</dbReference>
<dbReference type="Gene3D" id="3.90.226.10">
    <property type="entry name" value="2-enoyl-CoA Hydratase, Chain A, domain 1"/>
    <property type="match status" value="1"/>
</dbReference>
<evidence type="ECO:0000256" key="11">
    <source>
        <dbReference type="ARBA" id="ARBA00023239"/>
    </source>
</evidence>
<dbReference type="PROSITE" id="PS00166">
    <property type="entry name" value="ENOYL_COA_HYDRATASE"/>
    <property type="match status" value="1"/>
</dbReference>
<evidence type="ECO:0000313" key="16">
    <source>
        <dbReference type="EMBL" id="AUX09661.1"/>
    </source>
</evidence>
<dbReference type="Gene3D" id="1.10.1040.10">
    <property type="entry name" value="N-(1-d-carboxylethyl)-l-norvaline Dehydrogenase, domain 2"/>
    <property type="match status" value="2"/>
</dbReference>
<dbReference type="GO" id="GO:0006635">
    <property type="term" value="P:fatty acid beta-oxidation"/>
    <property type="evidence" value="ECO:0007669"/>
    <property type="project" value="UniProtKB-UniPathway"/>
</dbReference>
<dbReference type="Proteomes" id="UP000263012">
    <property type="component" value="Chromosome"/>
</dbReference>
<gene>
    <name evidence="16" type="ORF">AArcSl_2036</name>
</gene>
<dbReference type="InterPro" id="IPR006176">
    <property type="entry name" value="3-OHacyl-CoA_DH_NAD-bd"/>
</dbReference>
<keyword evidence="8 16" id="KW-0560">Oxidoreductase</keyword>
<dbReference type="PROSITE" id="PS00067">
    <property type="entry name" value="3HCDH"/>
    <property type="match status" value="1"/>
</dbReference>
<evidence type="ECO:0000256" key="3">
    <source>
        <dbReference type="ARBA" id="ARBA00007005"/>
    </source>
</evidence>
<evidence type="ECO:0000256" key="13">
    <source>
        <dbReference type="RuleBase" id="RU003707"/>
    </source>
</evidence>
<dbReference type="PANTHER" id="PTHR43612:SF3">
    <property type="entry name" value="TRIFUNCTIONAL ENZYME SUBUNIT ALPHA, MITOCHONDRIAL"/>
    <property type="match status" value="1"/>
</dbReference>
<feature type="domain" description="3-hydroxyacyl-CoA dehydrogenase NAD binding" evidence="15">
    <location>
        <begin position="26"/>
        <end position="206"/>
    </location>
</feature>
<comment type="similarity">
    <text evidence="3">In the central section; belongs to the 3-hydroxyacyl-CoA dehydrogenase family.</text>
</comment>
<dbReference type="InterPro" id="IPR050136">
    <property type="entry name" value="FA_oxidation_alpha_subunit"/>
</dbReference>
<dbReference type="EC" id="4.2.1.17" evidence="6"/>
<evidence type="ECO:0000256" key="8">
    <source>
        <dbReference type="ARBA" id="ARBA00023002"/>
    </source>
</evidence>
<proteinExistence type="inferred from homology"/>
<dbReference type="KEGG" id="hdf:AArcSl_2036"/>
<evidence type="ECO:0000256" key="9">
    <source>
        <dbReference type="ARBA" id="ARBA00023027"/>
    </source>
</evidence>
<comment type="similarity">
    <text evidence="4">In the N-terminal section; belongs to the enoyl-CoA hydratase/isomerase family.</text>
</comment>
<dbReference type="InterPro" id="IPR013328">
    <property type="entry name" value="6PGD_dom2"/>
</dbReference>
<feature type="domain" description="3-hydroxyacyl-CoA dehydrogenase C-terminal" evidence="14">
    <location>
        <begin position="323"/>
        <end position="401"/>
    </location>
</feature>
<evidence type="ECO:0000256" key="4">
    <source>
        <dbReference type="ARBA" id="ARBA00008750"/>
    </source>
</evidence>
<evidence type="ECO:0000256" key="7">
    <source>
        <dbReference type="ARBA" id="ARBA00022832"/>
    </source>
</evidence>
<keyword evidence="10" id="KW-0443">Lipid metabolism</keyword>
<organism evidence="16 17">
    <name type="scientific">Halalkaliarchaeum desulfuricum</name>
    <dbReference type="NCBI Taxonomy" id="2055893"/>
    <lineage>
        <taxon>Archaea</taxon>
        <taxon>Methanobacteriati</taxon>
        <taxon>Methanobacteriota</taxon>
        <taxon>Stenosarchaea group</taxon>
        <taxon>Halobacteria</taxon>
        <taxon>Halobacteriales</taxon>
        <taxon>Haloferacaceae</taxon>
        <taxon>Halalkaliarchaeum</taxon>
    </lineage>
</organism>
<dbReference type="Pfam" id="PF00378">
    <property type="entry name" value="ECH_1"/>
    <property type="match status" value="1"/>
</dbReference>
<evidence type="ECO:0000256" key="1">
    <source>
        <dbReference type="ARBA" id="ARBA00005005"/>
    </source>
</evidence>
<dbReference type="PANTHER" id="PTHR43612">
    <property type="entry name" value="TRIFUNCTIONAL ENZYME SUBUNIT ALPHA"/>
    <property type="match status" value="1"/>
</dbReference>
<dbReference type="FunFam" id="3.90.226.10:FF:000009">
    <property type="entry name" value="Carnitinyl-CoA dehydratase"/>
    <property type="match status" value="1"/>
</dbReference>
<dbReference type="InterPro" id="IPR018376">
    <property type="entry name" value="Enoyl-CoA_hyd/isom_CS"/>
</dbReference>
<dbReference type="InterPro" id="IPR008927">
    <property type="entry name" value="6-PGluconate_DH-like_C_sf"/>
</dbReference>
<dbReference type="InterPro" id="IPR036291">
    <property type="entry name" value="NAD(P)-bd_dom_sf"/>
</dbReference>
<evidence type="ECO:0000256" key="12">
    <source>
        <dbReference type="ARBA" id="ARBA00023268"/>
    </source>
</evidence>
<comment type="similarity">
    <text evidence="2 13">Belongs to the enoyl-CoA hydratase/isomerase family.</text>
</comment>
<keyword evidence="9" id="KW-0520">NAD</keyword>
<keyword evidence="17" id="KW-1185">Reference proteome</keyword>
<evidence type="ECO:0000256" key="5">
    <source>
        <dbReference type="ARBA" id="ARBA00009463"/>
    </source>
</evidence>
<evidence type="ECO:0000313" key="17">
    <source>
        <dbReference type="Proteomes" id="UP000263012"/>
    </source>
</evidence>
<evidence type="ECO:0000259" key="15">
    <source>
        <dbReference type="Pfam" id="PF02737"/>
    </source>
</evidence>
<dbReference type="SUPFAM" id="SSF52096">
    <property type="entry name" value="ClpP/crotonase"/>
    <property type="match status" value="1"/>
</dbReference>
<evidence type="ECO:0000256" key="2">
    <source>
        <dbReference type="ARBA" id="ARBA00005254"/>
    </source>
</evidence>
<keyword evidence="11 16" id="KW-0456">Lyase</keyword>
<dbReference type="GO" id="GO:0004300">
    <property type="term" value="F:enoyl-CoA hydratase activity"/>
    <property type="evidence" value="ECO:0007669"/>
    <property type="project" value="UniProtKB-EC"/>
</dbReference>
<dbReference type="InterPro" id="IPR006180">
    <property type="entry name" value="3-OHacyl-CoA_DH_CS"/>
</dbReference>
<dbReference type="GO" id="GO:0016509">
    <property type="term" value="F:long-chain (3S)-3-hydroxyacyl-CoA dehydrogenase (NAD+) activity"/>
    <property type="evidence" value="ECO:0007669"/>
    <property type="project" value="TreeGrafter"/>
</dbReference>
<keyword evidence="7" id="KW-0276">Fatty acid metabolism</keyword>
<dbReference type="UniPathway" id="UPA00659"/>
<feature type="domain" description="3-hydroxyacyl-CoA dehydrogenase C-terminal" evidence="14">
    <location>
        <begin position="209"/>
        <end position="304"/>
    </location>
</feature>
<dbReference type="FunFam" id="3.40.50.720:FF:000009">
    <property type="entry name" value="Fatty oxidation complex, alpha subunit"/>
    <property type="match status" value="1"/>
</dbReference>
<comment type="pathway">
    <text evidence="1">Lipid metabolism; fatty acid beta-oxidation.</text>
</comment>
<evidence type="ECO:0000256" key="6">
    <source>
        <dbReference type="ARBA" id="ARBA00012076"/>
    </source>
</evidence>
<dbReference type="CDD" id="cd06558">
    <property type="entry name" value="crotonase-like"/>
    <property type="match status" value="1"/>
</dbReference>
<dbReference type="Gene3D" id="3.40.50.720">
    <property type="entry name" value="NAD(P)-binding Rossmann-like Domain"/>
    <property type="match status" value="1"/>
</dbReference>
<dbReference type="InterPro" id="IPR029045">
    <property type="entry name" value="ClpP/crotonase-like_dom_sf"/>
</dbReference>
<dbReference type="Pfam" id="PF00725">
    <property type="entry name" value="3HCDH"/>
    <property type="match status" value="2"/>
</dbReference>